<keyword evidence="1" id="KW-0472">Membrane</keyword>
<evidence type="ECO:0000313" key="2">
    <source>
        <dbReference type="EMBL" id="PZQ57118.1"/>
    </source>
</evidence>
<dbReference type="Proteomes" id="UP000249082">
    <property type="component" value="Unassembled WGS sequence"/>
</dbReference>
<evidence type="ECO:0000256" key="1">
    <source>
        <dbReference type="SAM" id="Phobius"/>
    </source>
</evidence>
<sequence>MGALEQTAFFLLLIVAVSLAFWQGGAPERWGAAIILAMVLLQVGGESLFPSGFTSVDPLSLMTDVVGTVGFGFLALQARRIWPLWATSLQLLSLSAHFARWADIDIPPIVYAVMRGTPTFLALMAIVVGTILHVSRKRRLGNDPSWQDWSRVAVASGRSPAAF</sequence>
<feature type="transmembrane region" description="Helical" evidence="1">
    <location>
        <begin position="61"/>
        <end position="82"/>
    </location>
</feature>
<keyword evidence="1" id="KW-0812">Transmembrane</keyword>
<accession>A0A2W5NXP5</accession>
<comment type="caution">
    <text evidence="2">The sequence shown here is derived from an EMBL/GenBank/DDBJ whole genome shotgun (WGS) entry which is preliminary data.</text>
</comment>
<protein>
    <submittedName>
        <fullName evidence="2">Uncharacterized protein</fullName>
    </submittedName>
</protein>
<keyword evidence="1" id="KW-1133">Transmembrane helix</keyword>
<name>A0A2W5NXP5_9SPHN</name>
<organism evidence="2 3">
    <name type="scientific">Novosphingobium pentaromativorans</name>
    <dbReference type="NCBI Taxonomy" id="205844"/>
    <lineage>
        <taxon>Bacteria</taxon>
        <taxon>Pseudomonadati</taxon>
        <taxon>Pseudomonadota</taxon>
        <taxon>Alphaproteobacteria</taxon>
        <taxon>Sphingomonadales</taxon>
        <taxon>Sphingomonadaceae</taxon>
        <taxon>Novosphingobium</taxon>
    </lineage>
</organism>
<proteinExistence type="predicted"/>
<dbReference type="EMBL" id="QFPX01000002">
    <property type="protein sequence ID" value="PZQ57118.1"/>
    <property type="molecule type" value="Genomic_DNA"/>
</dbReference>
<feature type="transmembrane region" description="Helical" evidence="1">
    <location>
        <begin position="30"/>
        <end position="49"/>
    </location>
</feature>
<feature type="transmembrane region" description="Helical" evidence="1">
    <location>
        <begin position="109"/>
        <end position="132"/>
    </location>
</feature>
<evidence type="ECO:0000313" key="3">
    <source>
        <dbReference type="Proteomes" id="UP000249082"/>
    </source>
</evidence>
<dbReference type="AlphaFoldDB" id="A0A2W5NXP5"/>
<reference evidence="2 3" key="1">
    <citation type="submission" date="2017-08" db="EMBL/GenBank/DDBJ databases">
        <title>Infants hospitalized years apart are colonized by the same room-sourced microbial strains.</title>
        <authorList>
            <person name="Brooks B."/>
            <person name="Olm M.R."/>
            <person name="Firek B.A."/>
            <person name="Baker R."/>
            <person name="Thomas B.C."/>
            <person name="Morowitz M.J."/>
            <person name="Banfield J.F."/>
        </authorList>
    </citation>
    <scope>NUCLEOTIDE SEQUENCE [LARGE SCALE GENOMIC DNA]</scope>
    <source>
        <strain evidence="2">S2_005_002_R2_33</strain>
    </source>
</reference>
<gene>
    <name evidence="2" type="ORF">DI555_03120</name>
</gene>